<evidence type="ECO:0000313" key="7">
    <source>
        <dbReference type="EMBL" id="KGG50070.1"/>
    </source>
</evidence>
<evidence type="ECO:0000256" key="2">
    <source>
        <dbReference type="ARBA" id="ARBA00022603"/>
    </source>
</evidence>
<evidence type="ECO:0000256" key="3">
    <source>
        <dbReference type="ARBA" id="ARBA00022679"/>
    </source>
</evidence>
<dbReference type="VEuPathDB" id="MicrosporidiaDB:DI09_8p90"/>
<feature type="domain" description="Ribosomal RNA methyltransferase FtsJ" evidence="6">
    <location>
        <begin position="34"/>
        <end position="217"/>
    </location>
</feature>
<dbReference type="PANTHER" id="PTHR10920">
    <property type="entry name" value="RIBOSOMAL RNA METHYLTRANSFERASE"/>
    <property type="match status" value="1"/>
</dbReference>
<dbReference type="AlphaFoldDB" id="A0A098VM82"/>
<dbReference type="GeneID" id="25261052"/>
<comment type="caution">
    <text evidence="7">The sequence shown here is derived from an EMBL/GenBank/DDBJ whole genome shotgun (WGS) entry which is preliminary data.</text>
</comment>
<evidence type="ECO:0000256" key="4">
    <source>
        <dbReference type="ARBA" id="ARBA00022691"/>
    </source>
</evidence>
<name>A0A098VM82_9MICR</name>
<keyword evidence="8" id="KW-1185">Reference proteome</keyword>
<keyword evidence="4 5" id="KW-0949">S-adenosyl-L-methionine</keyword>
<evidence type="ECO:0000256" key="1">
    <source>
        <dbReference type="ARBA" id="ARBA00022552"/>
    </source>
</evidence>
<dbReference type="InterPro" id="IPR050082">
    <property type="entry name" value="RNA_methyltr_RlmE"/>
</dbReference>
<dbReference type="PANTHER" id="PTHR10920:SF13">
    <property type="entry name" value="PRE-RRNA 2'-O-RIBOSE RNA METHYLTRANSFERASE FTSJ3"/>
    <property type="match status" value="1"/>
</dbReference>
<dbReference type="Gene3D" id="3.40.50.150">
    <property type="entry name" value="Vaccinia Virus protein VP39"/>
    <property type="match status" value="1"/>
</dbReference>
<reference evidence="7 8" key="1">
    <citation type="submission" date="2014-04" db="EMBL/GenBank/DDBJ databases">
        <title>A new species of microsporidia sheds light on the evolution of extreme parasitism.</title>
        <authorList>
            <person name="Haag K.L."/>
            <person name="James T.Y."/>
            <person name="Larsson R."/>
            <person name="Schaer T.M."/>
            <person name="Refardt D."/>
            <person name="Pombert J.-F."/>
            <person name="Ebert D."/>
        </authorList>
    </citation>
    <scope>NUCLEOTIDE SEQUENCE [LARGE SCALE GENOMIC DNA]</scope>
    <source>
        <strain evidence="7 8">UGP3</strain>
        <tissue evidence="7">Spores</tissue>
    </source>
</reference>
<feature type="active site" description="Proton acceptor" evidence="5">
    <location>
        <position position="173"/>
    </location>
</feature>
<dbReference type="EMBL" id="JMKJ01000601">
    <property type="protein sequence ID" value="KGG50070.1"/>
    <property type="molecule type" value="Genomic_DNA"/>
</dbReference>
<dbReference type="RefSeq" id="XP_013236542.1">
    <property type="nucleotide sequence ID" value="XM_013381088.1"/>
</dbReference>
<dbReference type="GO" id="GO:0008173">
    <property type="term" value="F:RNA methyltransferase activity"/>
    <property type="evidence" value="ECO:0007669"/>
    <property type="project" value="TreeGrafter"/>
</dbReference>
<evidence type="ECO:0000259" key="6">
    <source>
        <dbReference type="Pfam" id="PF01728"/>
    </source>
</evidence>
<dbReference type="GO" id="GO:0001510">
    <property type="term" value="P:RNA methylation"/>
    <property type="evidence" value="ECO:0007669"/>
    <property type="project" value="InterPro"/>
</dbReference>
<proteinExistence type="inferred from homology"/>
<keyword evidence="2 7" id="KW-0489">Methyltransferase</keyword>
<dbReference type="InterPro" id="IPR002877">
    <property type="entry name" value="RNA_MeTrfase_FtsJ_dom"/>
</dbReference>
<dbReference type="Proteomes" id="UP000029725">
    <property type="component" value="Unassembled WGS sequence"/>
</dbReference>
<dbReference type="HAMAP" id="MF_01547">
    <property type="entry name" value="RNA_methyltr_E"/>
    <property type="match status" value="1"/>
</dbReference>
<dbReference type="InterPro" id="IPR029063">
    <property type="entry name" value="SAM-dependent_MTases_sf"/>
</dbReference>
<dbReference type="OrthoDB" id="289250at2759"/>
<dbReference type="GO" id="GO:0006364">
    <property type="term" value="P:rRNA processing"/>
    <property type="evidence" value="ECO:0007669"/>
    <property type="project" value="UniProtKB-KW"/>
</dbReference>
<organism evidence="7 8">
    <name type="scientific">Mitosporidium daphniae</name>
    <dbReference type="NCBI Taxonomy" id="1485682"/>
    <lineage>
        <taxon>Eukaryota</taxon>
        <taxon>Fungi</taxon>
        <taxon>Fungi incertae sedis</taxon>
        <taxon>Microsporidia</taxon>
        <taxon>Mitosporidium</taxon>
    </lineage>
</organism>
<accession>A0A098VM82</accession>
<protein>
    <submittedName>
        <fullName evidence="7">Ribosomal RNA large subunit methyltransferase E</fullName>
    </submittedName>
</protein>
<dbReference type="PIRSF" id="PIRSF005461">
    <property type="entry name" value="23S_rRNA_mtase"/>
    <property type="match status" value="1"/>
</dbReference>
<keyword evidence="1" id="KW-0698">rRNA processing</keyword>
<dbReference type="SUPFAM" id="SSF53335">
    <property type="entry name" value="S-adenosyl-L-methionine-dependent methyltransferases"/>
    <property type="match status" value="1"/>
</dbReference>
<dbReference type="HOGENOM" id="CLU_009422_4_0_1"/>
<sequence length="220" mass="23849">MPLAPSRVASYSSASWFANHATDRFVKDAQQSGYRARSAFKLLQILEKHPIIRPGMTILDCGAAPGSWSQVAANVLKSNGRILAVDLDPIGHIPGVSTHQADITSDFFKKGFLPNWLGEGKNKGNQIDIIISDMCPNISGVGDLDSLRSVELVSHVLEIAKQHLAKGGSFLAKIFTGGHERDFKAMLLDSGFQRIKAIKPPASRKGSSEIFFLGRDFCAS</sequence>
<keyword evidence="3 7" id="KW-0808">Transferase</keyword>
<evidence type="ECO:0000256" key="5">
    <source>
        <dbReference type="PIRSR" id="PIRSR005461-1"/>
    </source>
</evidence>
<gene>
    <name evidence="7" type="ORF">DI09_8p90</name>
</gene>
<dbReference type="Pfam" id="PF01728">
    <property type="entry name" value="FtsJ"/>
    <property type="match status" value="1"/>
</dbReference>
<evidence type="ECO:0000313" key="8">
    <source>
        <dbReference type="Proteomes" id="UP000029725"/>
    </source>
</evidence>
<dbReference type="InterPro" id="IPR015507">
    <property type="entry name" value="rRNA-MeTfrase_E"/>
</dbReference>